<evidence type="ECO:0000256" key="1">
    <source>
        <dbReference type="SAM" id="MobiDB-lite"/>
    </source>
</evidence>
<evidence type="ECO:0000313" key="3">
    <source>
        <dbReference type="Proteomes" id="UP000095767"/>
    </source>
</evidence>
<proteinExistence type="predicted"/>
<sequence>LVKSELARAIPIKWDRVVREHGKNTYIVPFFQVELQRMLEDQNKDMDQEMEDVEKQQNSSGSSSSSATNPKVIDSNQVPTTGAPTALEKQTVGQSIDMAVDMLLEEISLQVIAETDPDVSMGRDNSVISSSVTSIKNIEIDRLKVSARNNSISNKSSSPKINLDEEEEDLIDAHLYHICGDFYEGEHDEGYDHTSCDLIATPRRKKIQF</sequence>
<dbReference type="Proteomes" id="UP000095767">
    <property type="component" value="Unassembled WGS sequence"/>
</dbReference>
<accession>A0A1E5WC63</accession>
<reference evidence="2 3" key="1">
    <citation type="submission" date="2016-09" db="EMBL/GenBank/DDBJ databases">
        <title>The draft genome of Dichanthelium oligosanthes: A C3 panicoid grass species.</title>
        <authorList>
            <person name="Studer A.J."/>
            <person name="Schnable J.C."/>
            <person name="Brutnell T.P."/>
        </authorList>
    </citation>
    <scope>NUCLEOTIDE SEQUENCE [LARGE SCALE GENOMIC DNA]</scope>
    <source>
        <strain evidence="3">cv. Kellogg 1175</strain>
        <tissue evidence="2">Leaf</tissue>
    </source>
</reference>
<keyword evidence="3" id="KW-1185">Reference proteome</keyword>
<comment type="caution">
    <text evidence="2">The sequence shown here is derived from an EMBL/GenBank/DDBJ whole genome shotgun (WGS) entry which is preliminary data.</text>
</comment>
<feature type="region of interest" description="Disordered" evidence="1">
    <location>
        <begin position="45"/>
        <end position="89"/>
    </location>
</feature>
<name>A0A1E5WC63_9POAL</name>
<organism evidence="2 3">
    <name type="scientific">Dichanthelium oligosanthes</name>
    <dbReference type="NCBI Taxonomy" id="888268"/>
    <lineage>
        <taxon>Eukaryota</taxon>
        <taxon>Viridiplantae</taxon>
        <taxon>Streptophyta</taxon>
        <taxon>Embryophyta</taxon>
        <taxon>Tracheophyta</taxon>
        <taxon>Spermatophyta</taxon>
        <taxon>Magnoliopsida</taxon>
        <taxon>Liliopsida</taxon>
        <taxon>Poales</taxon>
        <taxon>Poaceae</taxon>
        <taxon>PACMAD clade</taxon>
        <taxon>Panicoideae</taxon>
        <taxon>Panicodae</taxon>
        <taxon>Paniceae</taxon>
        <taxon>Dichantheliinae</taxon>
        <taxon>Dichanthelium</taxon>
    </lineage>
</organism>
<feature type="non-terminal residue" evidence="2">
    <location>
        <position position="1"/>
    </location>
</feature>
<protein>
    <submittedName>
        <fullName evidence="2">Uncharacterized protein</fullName>
    </submittedName>
</protein>
<dbReference type="AlphaFoldDB" id="A0A1E5WC63"/>
<dbReference type="EMBL" id="LWDX02014157">
    <property type="protein sequence ID" value="OEL34808.1"/>
    <property type="molecule type" value="Genomic_DNA"/>
</dbReference>
<gene>
    <name evidence="2" type="ORF">BAE44_0004172</name>
</gene>
<feature type="compositionally biased region" description="Polar residues" evidence="1">
    <location>
        <begin position="74"/>
        <end position="83"/>
    </location>
</feature>
<evidence type="ECO:0000313" key="2">
    <source>
        <dbReference type="EMBL" id="OEL34808.1"/>
    </source>
</evidence>